<dbReference type="InterPro" id="IPR000023">
    <property type="entry name" value="Phosphofructokinase_dom"/>
</dbReference>
<feature type="domain" description="Phosphofructokinase" evidence="10">
    <location>
        <begin position="1"/>
        <end position="46"/>
    </location>
</feature>
<keyword evidence="5" id="KW-0479">Metal-binding</keyword>
<sequence length="55" mass="6249">NDLSETDFTFGFDTASTTSMEALERLRDTAKSHRRIMVLEVKGRRISKVKIYLGG</sequence>
<dbReference type="PANTHER" id="PTHR13697:SF52">
    <property type="entry name" value="ATP-DEPENDENT 6-PHOSPHOFRUCTOKINASE 3"/>
    <property type="match status" value="1"/>
</dbReference>
<comment type="caution">
    <text evidence="11">The sequence shown here is derived from an EMBL/GenBank/DDBJ whole genome shotgun (WGS) entry which is preliminary data.</text>
</comment>
<dbReference type="EMBL" id="BLSA01000587">
    <property type="protein sequence ID" value="GFP33596.1"/>
    <property type="molecule type" value="Genomic_DNA"/>
</dbReference>
<evidence type="ECO:0000256" key="9">
    <source>
        <dbReference type="ARBA" id="ARBA00038478"/>
    </source>
</evidence>
<evidence type="ECO:0000256" key="2">
    <source>
        <dbReference type="ARBA" id="ARBA00004679"/>
    </source>
</evidence>
<dbReference type="InterPro" id="IPR022953">
    <property type="entry name" value="ATP_PFK"/>
</dbReference>
<dbReference type="Pfam" id="PF00365">
    <property type="entry name" value="PFK"/>
    <property type="match status" value="1"/>
</dbReference>
<organism evidence="11 12">
    <name type="scientific">Candidatus Hakubella thermalkaliphila</name>
    <dbReference type="NCBI Taxonomy" id="2754717"/>
    <lineage>
        <taxon>Bacteria</taxon>
        <taxon>Bacillati</taxon>
        <taxon>Actinomycetota</taxon>
        <taxon>Actinomycetota incertae sedis</taxon>
        <taxon>Candidatus Hakubellales</taxon>
        <taxon>Candidatus Hakubellaceae</taxon>
        <taxon>Candidatus Hakubella</taxon>
    </lineage>
</organism>
<dbReference type="Proteomes" id="UP000568877">
    <property type="component" value="Unassembled WGS sequence"/>
</dbReference>
<dbReference type="SUPFAM" id="SSF53784">
    <property type="entry name" value="Phosphofructokinase"/>
    <property type="match status" value="1"/>
</dbReference>
<dbReference type="GO" id="GO:0061621">
    <property type="term" value="P:canonical glycolysis"/>
    <property type="evidence" value="ECO:0007669"/>
    <property type="project" value="TreeGrafter"/>
</dbReference>
<evidence type="ECO:0000256" key="8">
    <source>
        <dbReference type="ARBA" id="ARBA00023152"/>
    </source>
</evidence>
<dbReference type="GO" id="GO:0046872">
    <property type="term" value="F:metal ion binding"/>
    <property type="evidence" value="ECO:0007669"/>
    <property type="project" value="UniProtKB-KW"/>
</dbReference>
<evidence type="ECO:0000256" key="1">
    <source>
        <dbReference type="ARBA" id="ARBA00001946"/>
    </source>
</evidence>
<evidence type="ECO:0000256" key="6">
    <source>
        <dbReference type="ARBA" id="ARBA00022777"/>
    </source>
</evidence>
<keyword evidence="3" id="KW-0963">Cytoplasm</keyword>
<dbReference type="Gene3D" id="3.40.50.450">
    <property type="match status" value="1"/>
</dbReference>
<gene>
    <name evidence="11" type="ORF">HKBW3S42_01933</name>
</gene>
<dbReference type="Gene3D" id="3.40.50.460">
    <property type="entry name" value="Phosphofructokinase domain"/>
    <property type="match status" value="1"/>
</dbReference>
<dbReference type="UniPathway" id="UPA00109">
    <property type="reaction ID" value="UER00182"/>
</dbReference>
<accession>A0A6V8PRE4</accession>
<evidence type="ECO:0000256" key="3">
    <source>
        <dbReference type="ARBA" id="ARBA00022490"/>
    </source>
</evidence>
<evidence type="ECO:0000313" key="11">
    <source>
        <dbReference type="EMBL" id="GFP33596.1"/>
    </source>
</evidence>
<keyword evidence="6 11" id="KW-0418">Kinase</keyword>
<keyword evidence="8" id="KW-0324">Glycolysis</keyword>
<dbReference type="GO" id="GO:0048029">
    <property type="term" value="F:monosaccharide binding"/>
    <property type="evidence" value="ECO:0007669"/>
    <property type="project" value="TreeGrafter"/>
</dbReference>
<dbReference type="GO" id="GO:0005945">
    <property type="term" value="C:6-phosphofructokinase complex"/>
    <property type="evidence" value="ECO:0007669"/>
    <property type="project" value="TreeGrafter"/>
</dbReference>
<dbReference type="GO" id="GO:0070095">
    <property type="term" value="F:fructose-6-phosphate binding"/>
    <property type="evidence" value="ECO:0007669"/>
    <property type="project" value="TreeGrafter"/>
</dbReference>
<protein>
    <submittedName>
        <fullName evidence="11">ATP-dependent phosphofructokinase / diphosphate-dependent phosphofructokinase</fullName>
    </submittedName>
</protein>
<comment type="cofactor">
    <cofactor evidence="1">
        <name>Mg(2+)</name>
        <dbReference type="ChEBI" id="CHEBI:18420"/>
    </cofactor>
</comment>
<dbReference type="PRINTS" id="PR00476">
    <property type="entry name" value="PHFRCTKINASE"/>
</dbReference>
<dbReference type="AlphaFoldDB" id="A0A6V8PRE4"/>
<evidence type="ECO:0000256" key="4">
    <source>
        <dbReference type="ARBA" id="ARBA00022679"/>
    </source>
</evidence>
<keyword evidence="4" id="KW-0808">Transferase</keyword>
<evidence type="ECO:0000256" key="5">
    <source>
        <dbReference type="ARBA" id="ARBA00022723"/>
    </source>
</evidence>
<dbReference type="PANTHER" id="PTHR13697">
    <property type="entry name" value="PHOSPHOFRUCTOKINASE"/>
    <property type="match status" value="1"/>
</dbReference>
<dbReference type="GO" id="GO:0005524">
    <property type="term" value="F:ATP binding"/>
    <property type="evidence" value="ECO:0007669"/>
    <property type="project" value="TreeGrafter"/>
</dbReference>
<dbReference type="GO" id="GO:0003872">
    <property type="term" value="F:6-phosphofructokinase activity"/>
    <property type="evidence" value="ECO:0007669"/>
    <property type="project" value="InterPro"/>
</dbReference>
<dbReference type="InterPro" id="IPR035966">
    <property type="entry name" value="PKF_sf"/>
</dbReference>
<proteinExistence type="inferred from homology"/>
<dbReference type="GO" id="GO:0016208">
    <property type="term" value="F:AMP binding"/>
    <property type="evidence" value="ECO:0007669"/>
    <property type="project" value="TreeGrafter"/>
</dbReference>
<feature type="non-terminal residue" evidence="11">
    <location>
        <position position="1"/>
    </location>
</feature>
<dbReference type="GO" id="GO:0042802">
    <property type="term" value="F:identical protein binding"/>
    <property type="evidence" value="ECO:0007669"/>
    <property type="project" value="TreeGrafter"/>
</dbReference>
<name>A0A6V8PRE4_9ACTN</name>
<keyword evidence="7" id="KW-0460">Magnesium</keyword>
<comment type="pathway">
    <text evidence="2">Carbohydrate degradation; glycolysis; D-glyceraldehyde 3-phosphate and glycerone phosphate from D-glucose: step 3/4.</text>
</comment>
<dbReference type="GO" id="GO:0006002">
    <property type="term" value="P:fructose 6-phosphate metabolic process"/>
    <property type="evidence" value="ECO:0007669"/>
    <property type="project" value="InterPro"/>
</dbReference>
<evidence type="ECO:0000259" key="10">
    <source>
        <dbReference type="Pfam" id="PF00365"/>
    </source>
</evidence>
<dbReference type="GO" id="GO:0030388">
    <property type="term" value="P:fructose 1,6-bisphosphate metabolic process"/>
    <property type="evidence" value="ECO:0007669"/>
    <property type="project" value="TreeGrafter"/>
</dbReference>
<comment type="similarity">
    <text evidence="9">Belongs to the phosphofructokinase type A (PFKA) family.</text>
</comment>
<evidence type="ECO:0000256" key="7">
    <source>
        <dbReference type="ARBA" id="ARBA00022842"/>
    </source>
</evidence>
<reference evidence="11 12" key="1">
    <citation type="journal article" date="2020" name="Front. Microbiol.">
        <title>Single-cell genomics of novel Actinobacteria with the Wood-Ljungdahl pathway discovered in a serpentinizing system.</title>
        <authorList>
            <person name="Merino N."/>
            <person name="Kawai M."/>
            <person name="Boyd E.S."/>
            <person name="Colman D.R."/>
            <person name="McGlynn S.E."/>
            <person name="Nealson K.H."/>
            <person name="Kurokawa K."/>
            <person name="Hongoh Y."/>
        </authorList>
    </citation>
    <scope>NUCLEOTIDE SEQUENCE [LARGE SCALE GENOMIC DNA]</scope>
    <source>
        <strain evidence="11 12">S42</strain>
    </source>
</reference>
<evidence type="ECO:0000313" key="12">
    <source>
        <dbReference type="Proteomes" id="UP000568877"/>
    </source>
</evidence>